<evidence type="ECO:0000256" key="9">
    <source>
        <dbReference type="ARBA" id="ARBA00023211"/>
    </source>
</evidence>
<keyword evidence="9" id="KW-0464">Manganese</keyword>
<keyword evidence="6" id="KW-0479">Metal-binding</keyword>
<feature type="compositionally biased region" description="Low complexity" evidence="11">
    <location>
        <begin position="138"/>
        <end position="156"/>
    </location>
</feature>
<dbReference type="PROSITE" id="PS51746">
    <property type="entry name" value="PPM_2"/>
    <property type="match status" value="1"/>
</dbReference>
<accession>A0A448Z3Y0</accession>
<evidence type="ECO:0000256" key="3">
    <source>
        <dbReference type="ARBA" id="ARBA00004170"/>
    </source>
</evidence>
<keyword evidence="14" id="KW-1185">Reference proteome</keyword>
<evidence type="ECO:0000256" key="1">
    <source>
        <dbReference type="ARBA" id="ARBA00001936"/>
    </source>
</evidence>
<comment type="cofactor">
    <cofactor evidence="1">
        <name>Mn(2+)</name>
        <dbReference type="ChEBI" id="CHEBI:29035"/>
    </cofactor>
</comment>
<dbReference type="EMBL" id="CAACVS010000101">
    <property type="protein sequence ID" value="VEU36704.1"/>
    <property type="molecule type" value="Genomic_DNA"/>
</dbReference>
<comment type="subcellular location">
    <subcellularLocation>
        <location evidence="3">Membrane</location>
        <topology evidence="3">Peripheral membrane protein</topology>
    </subcellularLocation>
</comment>
<evidence type="ECO:0000256" key="10">
    <source>
        <dbReference type="RuleBase" id="RU003465"/>
    </source>
</evidence>
<evidence type="ECO:0000256" key="8">
    <source>
        <dbReference type="ARBA" id="ARBA00022912"/>
    </source>
</evidence>
<name>A0A448Z3Y0_9STRA</name>
<evidence type="ECO:0000259" key="12">
    <source>
        <dbReference type="PROSITE" id="PS51746"/>
    </source>
</evidence>
<feature type="region of interest" description="Disordered" evidence="11">
    <location>
        <begin position="188"/>
        <end position="260"/>
    </location>
</feature>
<sequence length="613" mass="65875">MGNLLGAPVTEKETHRGVTKDERLKYGLSSMQGWRVHMEDAHIAEGDLYALEETVTEATTTSCEGKEDVVHKRKRKIPLHGHSLFAVYDGHGGTFAAIYSGNNFLRILSKQRHFVRYAKMCNEDAGTGANSGPPPATPTGSTEPTKPKTTTAAATRAAKKMQLLEQALKQAFVETDYEIGLAIRGKSHADANSPYHDNRNDDDDDDDDANQRKDRGKQQHSNTDQHHGTNSNTGSSSSAMAGAAMKAASDHVSAIEDEGDSGTTSCVVLITPEAIVCANAGDSRAVFARRPPEPVVQKTTEGEGNHDNNPSAVSILGKAIPLSFDHKPDDEEEERRVRNAGGYVANGRVEGDLAVSRGLGDFRFKQMAVVLNNTQLYPGDDEEDGRFSSSQNNPGKHKDTVMGTKTDDDDEGHDRGVCRSSSSGAPPPLIFPPGDQKVSPIPDVTVHARNAERDEYVVVACDGIWDVLSNQQCIAELDAIMYDEGESDLGLVSEEILDTCLRYGSKDNMTAIVVQLPGCEKSYSDAAKAKRMALSATSSGSDGAASTTASEGGRSDCDPPPQEGVAGRRRKRDEHHTAAIAAQQEWREEEEARNNSGGQSPLQGARASLPPPL</sequence>
<feature type="compositionally biased region" description="Low complexity" evidence="11">
    <location>
        <begin position="535"/>
        <end position="552"/>
    </location>
</feature>
<evidence type="ECO:0000256" key="7">
    <source>
        <dbReference type="ARBA" id="ARBA00022801"/>
    </source>
</evidence>
<evidence type="ECO:0000256" key="11">
    <source>
        <dbReference type="SAM" id="MobiDB-lite"/>
    </source>
</evidence>
<keyword evidence="7 10" id="KW-0378">Hydrolase</keyword>
<dbReference type="CDD" id="cd00143">
    <property type="entry name" value="PP2Cc"/>
    <property type="match status" value="1"/>
</dbReference>
<feature type="compositionally biased region" description="Basic and acidic residues" evidence="11">
    <location>
        <begin position="209"/>
        <end position="227"/>
    </location>
</feature>
<feature type="region of interest" description="Disordered" evidence="11">
    <location>
        <begin position="376"/>
        <end position="440"/>
    </location>
</feature>
<dbReference type="EC" id="3.1.3.16" evidence="5"/>
<dbReference type="AlphaFoldDB" id="A0A448Z3Y0"/>
<feature type="region of interest" description="Disordered" evidence="11">
    <location>
        <begin position="534"/>
        <end position="613"/>
    </location>
</feature>
<feature type="region of interest" description="Disordered" evidence="11">
    <location>
        <begin position="125"/>
        <end position="157"/>
    </location>
</feature>
<proteinExistence type="inferred from homology"/>
<reference evidence="13 14" key="1">
    <citation type="submission" date="2019-01" db="EMBL/GenBank/DDBJ databases">
        <authorList>
            <person name="Ferrante I. M."/>
        </authorList>
    </citation>
    <scope>NUCLEOTIDE SEQUENCE [LARGE SCALE GENOMIC DNA]</scope>
    <source>
        <strain evidence="13 14">B856</strain>
    </source>
</reference>
<dbReference type="SMART" id="SM00332">
    <property type="entry name" value="PP2Cc"/>
    <property type="match status" value="1"/>
</dbReference>
<evidence type="ECO:0000313" key="14">
    <source>
        <dbReference type="Proteomes" id="UP000291116"/>
    </source>
</evidence>
<dbReference type="InterPro" id="IPR000222">
    <property type="entry name" value="PP2C_BS"/>
</dbReference>
<dbReference type="InterPro" id="IPR036457">
    <property type="entry name" value="PPM-type-like_dom_sf"/>
</dbReference>
<evidence type="ECO:0000256" key="4">
    <source>
        <dbReference type="ARBA" id="ARBA00006702"/>
    </source>
</evidence>
<dbReference type="GO" id="GO:0046872">
    <property type="term" value="F:metal ion binding"/>
    <property type="evidence" value="ECO:0007669"/>
    <property type="project" value="UniProtKB-KW"/>
</dbReference>
<dbReference type="SUPFAM" id="SSF81606">
    <property type="entry name" value="PP2C-like"/>
    <property type="match status" value="1"/>
</dbReference>
<evidence type="ECO:0000256" key="6">
    <source>
        <dbReference type="ARBA" id="ARBA00022723"/>
    </source>
</evidence>
<dbReference type="PROSITE" id="PS01032">
    <property type="entry name" value="PPM_1"/>
    <property type="match status" value="1"/>
</dbReference>
<keyword evidence="8 10" id="KW-0904">Protein phosphatase</keyword>
<feature type="domain" description="PPM-type phosphatase" evidence="12">
    <location>
        <begin position="25"/>
        <end position="516"/>
    </location>
</feature>
<dbReference type="InterPro" id="IPR015655">
    <property type="entry name" value="PP2C"/>
</dbReference>
<dbReference type="Proteomes" id="UP000291116">
    <property type="component" value="Unassembled WGS sequence"/>
</dbReference>
<dbReference type="Pfam" id="PF00481">
    <property type="entry name" value="PP2C"/>
    <property type="match status" value="1"/>
</dbReference>
<evidence type="ECO:0000256" key="5">
    <source>
        <dbReference type="ARBA" id="ARBA00013081"/>
    </source>
</evidence>
<evidence type="ECO:0000313" key="13">
    <source>
        <dbReference type="EMBL" id="VEU36704.1"/>
    </source>
</evidence>
<evidence type="ECO:0000256" key="2">
    <source>
        <dbReference type="ARBA" id="ARBA00001946"/>
    </source>
</evidence>
<dbReference type="OrthoDB" id="10264738at2759"/>
<dbReference type="InterPro" id="IPR001932">
    <property type="entry name" value="PPM-type_phosphatase-like_dom"/>
</dbReference>
<dbReference type="GO" id="GO:0016020">
    <property type="term" value="C:membrane"/>
    <property type="evidence" value="ECO:0007669"/>
    <property type="project" value="UniProtKB-SubCell"/>
</dbReference>
<dbReference type="PANTHER" id="PTHR13832">
    <property type="entry name" value="PROTEIN PHOSPHATASE 2C"/>
    <property type="match status" value="1"/>
</dbReference>
<gene>
    <name evidence="13" type="ORF">PSNMU_V1.4_AUG-EV-PASAV3_0034730</name>
</gene>
<comment type="cofactor">
    <cofactor evidence="2">
        <name>Mg(2+)</name>
        <dbReference type="ChEBI" id="CHEBI:18420"/>
    </cofactor>
</comment>
<dbReference type="PANTHER" id="PTHR13832:SF565">
    <property type="entry name" value="AT28366P-RELATED"/>
    <property type="match status" value="1"/>
</dbReference>
<protein>
    <recommendedName>
        <fullName evidence="5">protein-serine/threonine phosphatase</fullName>
        <ecNumber evidence="5">3.1.3.16</ecNumber>
    </recommendedName>
</protein>
<comment type="similarity">
    <text evidence="4 10">Belongs to the PP2C family.</text>
</comment>
<dbReference type="Gene3D" id="3.60.40.10">
    <property type="entry name" value="PPM-type phosphatase domain"/>
    <property type="match status" value="1"/>
</dbReference>
<organism evidence="13 14">
    <name type="scientific">Pseudo-nitzschia multistriata</name>
    <dbReference type="NCBI Taxonomy" id="183589"/>
    <lineage>
        <taxon>Eukaryota</taxon>
        <taxon>Sar</taxon>
        <taxon>Stramenopiles</taxon>
        <taxon>Ochrophyta</taxon>
        <taxon>Bacillariophyta</taxon>
        <taxon>Bacillariophyceae</taxon>
        <taxon>Bacillariophycidae</taxon>
        <taxon>Bacillariales</taxon>
        <taxon>Bacillariaceae</taxon>
        <taxon>Pseudo-nitzschia</taxon>
    </lineage>
</organism>
<dbReference type="GO" id="GO:0004722">
    <property type="term" value="F:protein serine/threonine phosphatase activity"/>
    <property type="evidence" value="ECO:0007669"/>
    <property type="project" value="UniProtKB-EC"/>
</dbReference>
<feature type="compositionally biased region" description="Low complexity" evidence="11">
    <location>
        <begin position="229"/>
        <end position="247"/>
    </location>
</feature>